<organism evidence="13 14">
    <name type="scientific">Monodelphis domestica</name>
    <name type="common">Gray short-tailed opossum</name>
    <dbReference type="NCBI Taxonomy" id="13616"/>
    <lineage>
        <taxon>Eukaryota</taxon>
        <taxon>Metazoa</taxon>
        <taxon>Chordata</taxon>
        <taxon>Craniata</taxon>
        <taxon>Vertebrata</taxon>
        <taxon>Euteleostomi</taxon>
        <taxon>Mammalia</taxon>
        <taxon>Metatheria</taxon>
        <taxon>Didelphimorphia</taxon>
        <taxon>Didelphidae</taxon>
        <taxon>Monodelphis</taxon>
    </lineage>
</organism>
<evidence type="ECO:0000256" key="12">
    <source>
        <dbReference type="SAM" id="Phobius"/>
    </source>
</evidence>
<name>F6T2B6_MONDO</name>
<proteinExistence type="predicted"/>
<keyword evidence="4" id="KW-1003">Cell membrane</keyword>
<dbReference type="InParanoid" id="F6T2B6"/>
<dbReference type="GeneTree" id="ENSGT00390000009395"/>
<dbReference type="Ensembl" id="ENSMODT00000040171.3">
    <property type="protein sequence ID" value="ENSMODP00000038571.3"/>
    <property type="gene ID" value="ENSMODG00000025726.3"/>
</dbReference>
<dbReference type="AlphaFoldDB" id="F6T2B6"/>
<keyword evidence="7 12" id="KW-0472">Membrane</keyword>
<reference evidence="13" key="3">
    <citation type="submission" date="2025-09" db="UniProtKB">
        <authorList>
            <consortium name="Ensembl"/>
        </authorList>
    </citation>
    <scope>IDENTIFICATION</scope>
</reference>
<reference evidence="13 14" key="1">
    <citation type="journal article" date="2007" name="Nature">
        <title>Genome of the marsupial Monodelphis domestica reveals innovation in non-coding sequences.</title>
        <authorList>
            <person name="Mikkelsen T.S."/>
            <person name="Wakefield M.J."/>
            <person name="Aken B."/>
            <person name="Amemiya C.T."/>
            <person name="Chang J.L."/>
            <person name="Duke S."/>
            <person name="Garber M."/>
            <person name="Gentles A.J."/>
            <person name="Goodstadt L."/>
            <person name="Heger A."/>
            <person name="Jurka J."/>
            <person name="Kamal M."/>
            <person name="Mauceli E."/>
            <person name="Searle S.M."/>
            <person name="Sharpe T."/>
            <person name="Baker M.L."/>
            <person name="Batzer M.A."/>
            <person name="Benos P.V."/>
            <person name="Belov K."/>
            <person name="Clamp M."/>
            <person name="Cook A."/>
            <person name="Cuff J."/>
            <person name="Das R."/>
            <person name="Davidow L."/>
            <person name="Deakin J.E."/>
            <person name="Fazzari M.J."/>
            <person name="Glass J.L."/>
            <person name="Grabherr M."/>
            <person name="Greally J.M."/>
            <person name="Gu W."/>
            <person name="Hore T.A."/>
            <person name="Huttley G.A."/>
            <person name="Kleber M."/>
            <person name="Jirtle R.L."/>
            <person name="Koina E."/>
            <person name="Lee J.T."/>
            <person name="Mahony S."/>
            <person name="Marra M.A."/>
            <person name="Miller R.D."/>
            <person name="Nicholls R.D."/>
            <person name="Oda M."/>
            <person name="Papenfuss A.T."/>
            <person name="Parra Z.E."/>
            <person name="Pollock D.D."/>
            <person name="Ray D.A."/>
            <person name="Schein J.E."/>
            <person name="Speed T.P."/>
            <person name="Thompson K."/>
            <person name="VandeBerg J.L."/>
            <person name="Wade C.M."/>
            <person name="Walker J.A."/>
            <person name="Waters P.D."/>
            <person name="Webber C."/>
            <person name="Weidman J.R."/>
            <person name="Xie X."/>
            <person name="Zody M.C."/>
            <person name="Baldwin J."/>
            <person name="Abdouelleil A."/>
            <person name="Abdulkadir J."/>
            <person name="Abebe A."/>
            <person name="Abera B."/>
            <person name="Abreu J."/>
            <person name="Acer S.C."/>
            <person name="Aftuck L."/>
            <person name="Alexander A."/>
            <person name="An P."/>
            <person name="Anderson E."/>
            <person name="Anderson S."/>
            <person name="Arachi H."/>
            <person name="Azer M."/>
            <person name="Bachantsang P."/>
            <person name="Barry A."/>
            <person name="Bayul T."/>
            <person name="Berlin A."/>
            <person name="Bessette D."/>
            <person name="Bloom T."/>
            <person name="Bloom T."/>
            <person name="Boguslavskiy L."/>
            <person name="Bonnet C."/>
            <person name="Boukhgalter B."/>
            <person name="Bourzgui I."/>
            <person name="Brown A."/>
            <person name="Cahill P."/>
            <person name="Channer S."/>
            <person name="Cheshatsang Y."/>
            <person name="Chuda L."/>
            <person name="Citroen M."/>
            <person name="Collymore A."/>
            <person name="Cooke P."/>
            <person name="Costello M."/>
            <person name="D'Aco K."/>
            <person name="Daza R."/>
            <person name="De Haan G."/>
            <person name="DeGray S."/>
            <person name="DeMaso C."/>
            <person name="Dhargay N."/>
            <person name="Dooley K."/>
            <person name="Dooley E."/>
            <person name="Doricent M."/>
            <person name="Dorje P."/>
            <person name="Dorjee K."/>
            <person name="Dupes A."/>
            <person name="Elong R."/>
            <person name="Falk J."/>
            <person name="Farina A."/>
            <person name="Faro S."/>
            <person name="Ferguson D."/>
            <person name="Fisher S."/>
            <person name="Foley C.D."/>
            <person name="Franke A."/>
            <person name="Friedrich D."/>
            <person name="Gadbois L."/>
            <person name="Gearin G."/>
            <person name="Gearin C.R."/>
            <person name="Giannoukos G."/>
            <person name="Goode T."/>
            <person name="Graham J."/>
            <person name="Grandbois E."/>
            <person name="Grewal S."/>
            <person name="Gyaltsen K."/>
            <person name="Hafez N."/>
            <person name="Hagos B."/>
            <person name="Hall J."/>
            <person name="Henson C."/>
            <person name="Hollinger A."/>
            <person name="Honan T."/>
            <person name="Huard M.D."/>
            <person name="Hughes L."/>
            <person name="Hurhula B."/>
            <person name="Husby M.E."/>
            <person name="Kamat A."/>
            <person name="Kanga B."/>
            <person name="Kashin S."/>
            <person name="Khazanovich D."/>
            <person name="Kisner P."/>
            <person name="Lance K."/>
            <person name="Lara M."/>
            <person name="Lee W."/>
            <person name="Lennon N."/>
            <person name="Letendre F."/>
            <person name="LeVine R."/>
            <person name="Lipovsky A."/>
            <person name="Liu X."/>
            <person name="Liu J."/>
            <person name="Liu S."/>
            <person name="Lokyitsang T."/>
            <person name="Lokyitsang Y."/>
            <person name="Lubonja R."/>
            <person name="Lui A."/>
            <person name="MacDonald P."/>
            <person name="Magnisalis V."/>
            <person name="Maru K."/>
            <person name="Matthews C."/>
            <person name="McCusker W."/>
            <person name="McDonough S."/>
            <person name="Mehta T."/>
            <person name="Meldrim J."/>
            <person name="Meneus L."/>
            <person name="Mihai O."/>
            <person name="Mihalev A."/>
            <person name="Mihova T."/>
            <person name="Mittelman R."/>
            <person name="Mlenga V."/>
            <person name="Montmayeur A."/>
            <person name="Mulrain L."/>
            <person name="Navidi A."/>
            <person name="Naylor J."/>
            <person name="Negash T."/>
            <person name="Nguyen T."/>
            <person name="Nguyen N."/>
            <person name="Nicol R."/>
            <person name="Norbu C."/>
            <person name="Norbu N."/>
            <person name="Novod N."/>
            <person name="O'Neill B."/>
            <person name="Osman S."/>
            <person name="Markiewicz E."/>
            <person name="Oyono O.L."/>
            <person name="Patti C."/>
            <person name="Phunkhang P."/>
            <person name="Pierre F."/>
            <person name="Priest M."/>
            <person name="Raghuraman S."/>
            <person name="Rege F."/>
            <person name="Reyes R."/>
            <person name="Rise C."/>
            <person name="Rogov P."/>
            <person name="Ross K."/>
            <person name="Ryan E."/>
            <person name="Settipalli S."/>
            <person name="Shea T."/>
            <person name="Sherpa N."/>
            <person name="Shi L."/>
            <person name="Shih D."/>
            <person name="Sparrow T."/>
            <person name="Spaulding J."/>
            <person name="Stalker J."/>
            <person name="Stange-Thomann N."/>
            <person name="Stavropoulos S."/>
            <person name="Stone C."/>
            <person name="Strader C."/>
            <person name="Tesfaye S."/>
            <person name="Thomson T."/>
            <person name="Thoulutsang Y."/>
            <person name="Thoulutsang D."/>
            <person name="Topham K."/>
            <person name="Topping I."/>
            <person name="Tsamla T."/>
            <person name="Vassiliev H."/>
            <person name="Vo A."/>
            <person name="Wangchuk T."/>
            <person name="Wangdi T."/>
            <person name="Weiand M."/>
            <person name="Wilkinson J."/>
            <person name="Wilson A."/>
            <person name="Yadav S."/>
            <person name="Young G."/>
            <person name="Yu Q."/>
            <person name="Zembek L."/>
            <person name="Zhong D."/>
            <person name="Zimmer A."/>
            <person name="Zwirko Z."/>
            <person name="Jaffe D.B."/>
            <person name="Alvarez P."/>
            <person name="Brockman W."/>
            <person name="Butler J."/>
            <person name="Chin C."/>
            <person name="Gnerre S."/>
            <person name="MacCallum I."/>
            <person name="Graves J.A."/>
            <person name="Ponting C.P."/>
            <person name="Breen M."/>
            <person name="Samollow P.B."/>
            <person name="Lander E.S."/>
            <person name="Lindblad-Toh K."/>
        </authorList>
    </citation>
    <scope>NUCLEOTIDE SEQUENCE [LARGE SCALE GENOMIC DNA]</scope>
</reference>
<dbReference type="InterPro" id="IPR026609">
    <property type="entry name" value="Opalin"/>
</dbReference>
<evidence type="ECO:0000256" key="7">
    <source>
        <dbReference type="ARBA" id="ARBA00023136"/>
    </source>
</evidence>
<dbReference type="KEGG" id="mdo:103095665"/>
<dbReference type="eggNOG" id="ENOG502RWAT">
    <property type="taxonomic scope" value="Eukaryota"/>
</dbReference>
<evidence type="ECO:0000313" key="13">
    <source>
        <dbReference type="Ensembl" id="ENSMODP00000038571.3"/>
    </source>
</evidence>
<dbReference type="Proteomes" id="UP000002280">
    <property type="component" value="Chromosome 1"/>
</dbReference>
<sequence>MKSKIQTAEMSSIQNFTLPPNTTSFPDATDGIIEDCITILAAGLAAGIPTLVAMVLLIALIAVCAQKRRKDGHIQEKKRPNDFPDIYDSSEVSLENLSSPDMDVKETIEMEETHVYVKTITGTEELAYDAYFPRTKMEKKQSLPRWLLPKLDKK</sequence>
<evidence type="ECO:0000256" key="10">
    <source>
        <dbReference type="ARBA" id="ARBA00031223"/>
    </source>
</evidence>
<evidence type="ECO:0000256" key="4">
    <source>
        <dbReference type="ARBA" id="ARBA00022475"/>
    </source>
</evidence>
<dbReference type="STRING" id="13616.ENSMODP00000038571"/>
<evidence type="ECO:0000256" key="1">
    <source>
        <dbReference type="ARBA" id="ARBA00002762"/>
    </source>
</evidence>
<comment type="subcellular location">
    <subcellularLocation>
        <location evidence="2">Cell membrane</location>
        <topology evidence="2">Single-pass type I membrane protein</topology>
    </subcellularLocation>
</comment>
<feature type="transmembrane region" description="Helical" evidence="12">
    <location>
        <begin position="39"/>
        <end position="65"/>
    </location>
</feature>
<dbReference type="OrthoDB" id="9831411at2759"/>
<dbReference type="CTD" id="93377"/>
<dbReference type="OMA" id="DCGPSVG"/>
<dbReference type="FunCoup" id="F6T2B6">
    <property type="interactions" value="5"/>
</dbReference>
<dbReference type="GO" id="GO:0044291">
    <property type="term" value="C:cell-cell contact zone"/>
    <property type="evidence" value="ECO:0000318"/>
    <property type="project" value="GO_Central"/>
</dbReference>
<dbReference type="Bgee" id="ENSMODG00000025726">
    <property type="expression patterns" value="Expressed in spinal cord and 1 other cell type or tissue"/>
</dbReference>
<protein>
    <recommendedName>
        <fullName evidence="3">Opalin</fullName>
    </recommendedName>
    <alternativeName>
        <fullName evidence="10">Oligodendrocytic myelin paranodal and inner loop protein</fullName>
    </alternativeName>
    <alternativeName>
        <fullName evidence="9">Transmembrane protein 10</fullName>
    </alternativeName>
</protein>
<dbReference type="GeneID" id="103095665"/>
<evidence type="ECO:0000256" key="6">
    <source>
        <dbReference type="ARBA" id="ARBA00022989"/>
    </source>
</evidence>
<comment type="function">
    <text evidence="1">Central nervous system-specific myelin protein that increase myelin genes expression during oligodendrocyte differentiation. Promotes oligodendrocyte terminal differentiation.</text>
</comment>
<keyword evidence="8" id="KW-0325">Glycoprotein</keyword>
<dbReference type="PANTHER" id="PTHR21102:SF0">
    <property type="entry name" value="OPALIN"/>
    <property type="match status" value="1"/>
</dbReference>
<feature type="region of interest" description="Disordered" evidence="11">
    <location>
        <begin position="69"/>
        <end position="88"/>
    </location>
</feature>
<keyword evidence="6 12" id="KW-1133">Transmembrane helix</keyword>
<evidence type="ECO:0000256" key="2">
    <source>
        <dbReference type="ARBA" id="ARBA00004251"/>
    </source>
</evidence>
<accession>F6T2B6</accession>
<evidence type="ECO:0000256" key="3">
    <source>
        <dbReference type="ARBA" id="ARBA00018103"/>
    </source>
</evidence>
<reference evidence="13" key="2">
    <citation type="submission" date="2025-08" db="UniProtKB">
        <authorList>
            <consortium name="Ensembl"/>
        </authorList>
    </citation>
    <scope>IDENTIFICATION</scope>
</reference>
<keyword evidence="5 12" id="KW-0812">Transmembrane</keyword>
<evidence type="ECO:0000256" key="5">
    <source>
        <dbReference type="ARBA" id="ARBA00022692"/>
    </source>
</evidence>
<feature type="compositionally biased region" description="Basic and acidic residues" evidence="11">
    <location>
        <begin position="72"/>
        <end position="82"/>
    </location>
</feature>
<evidence type="ECO:0000256" key="8">
    <source>
        <dbReference type="ARBA" id="ARBA00023180"/>
    </source>
</evidence>
<evidence type="ECO:0000313" key="14">
    <source>
        <dbReference type="Proteomes" id="UP000002280"/>
    </source>
</evidence>
<evidence type="ECO:0000256" key="11">
    <source>
        <dbReference type="SAM" id="MobiDB-lite"/>
    </source>
</evidence>
<keyword evidence="14" id="KW-1185">Reference proteome</keyword>
<dbReference type="GO" id="GO:0005886">
    <property type="term" value="C:plasma membrane"/>
    <property type="evidence" value="ECO:0000318"/>
    <property type="project" value="GO_Central"/>
</dbReference>
<gene>
    <name evidence="13" type="primary">OPALIN</name>
</gene>
<evidence type="ECO:0000256" key="9">
    <source>
        <dbReference type="ARBA" id="ARBA00031187"/>
    </source>
</evidence>
<dbReference type="PANTHER" id="PTHR21102">
    <property type="entry name" value="OPALIN"/>
    <property type="match status" value="1"/>
</dbReference>
<dbReference type="HOGENOM" id="CLU_1824653_0_0_1"/>
<dbReference type="RefSeq" id="XP_007478770.1">
    <property type="nucleotide sequence ID" value="XM_007478708.2"/>
</dbReference>